<protein>
    <recommendedName>
        <fullName evidence="4">Recombinase XerD</fullName>
    </recommendedName>
</protein>
<dbReference type="GO" id="GO:0003677">
    <property type="term" value="F:DNA binding"/>
    <property type="evidence" value="ECO:0007669"/>
    <property type="project" value="InterPro"/>
</dbReference>
<dbReference type="Proteomes" id="UP000294194">
    <property type="component" value="Unassembled WGS sequence"/>
</dbReference>
<accession>A0A4Q9GVL9</accession>
<dbReference type="GO" id="GO:0015074">
    <property type="term" value="P:DNA integration"/>
    <property type="evidence" value="ECO:0007669"/>
    <property type="project" value="InterPro"/>
</dbReference>
<dbReference type="RefSeq" id="WP_130981358.1">
    <property type="nucleotide sequence ID" value="NZ_SISG01000001.1"/>
</dbReference>
<dbReference type="SUPFAM" id="SSF56349">
    <property type="entry name" value="DNA breaking-rejoining enzymes"/>
    <property type="match status" value="1"/>
</dbReference>
<reference evidence="3" key="1">
    <citation type="submission" date="2019-02" db="EMBL/GenBank/DDBJ databases">
        <title>Glaciihabitans arcticus sp. nov., a psychrotolerant bacterium isolated from polar soil.</title>
        <authorList>
            <person name="Dahal R.H."/>
        </authorList>
    </citation>
    <scope>NUCLEOTIDE SEQUENCE [LARGE SCALE GENOMIC DNA]</scope>
    <source>
        <strain evidence="3">RP-3-7</strain>
    </source>
</reference>
<evidence type="ECO:0008006" key="4">
    <source>
        <dbReference type="Google" id="ProtNLM"/>
    </source>
</evidence>
<evidence type="ECO:0000256" key="1">
    <source>
        <dbReference type="ARBA" id="ARBA00023172"/>
    </source>
</evidence>
<dbReference type="GO" id="GO:0006310">
    <property type="term" value="P:DNA recombination"/>
    <property type="evidence" value="ECO:0007669"/>
    <property type="project" value="UniProtKB-KW"/>
</dbReference>
<dbReference type="Gene3D" id="1.10.443.10">
    <property type="entry name" value="Intergrase catalytic core"/>
    <property type="match status" value="1"/>
</dbReference>
<keyword evidence="1" id="KW-0233">DNA recombination</keyword>
<dbReference type="InterPro" id="IPR011010">
    <property type="entry name" value="DNA_brk_join_enz"/>
</dbReference>
<name>A0A4Q9GVL9_9MICO</name>
<dbReference type="AlphaFoldDB" id="A0A4Q9GVL9"/>
<evidence type="ECO:0000313" key="2">
    <source>
        <dbReference type="EMBL" id="TBN57247.1"/>
    </source>
</evidence>
<comment type="caution">
    <text evidence="2">The sequence shown here is derived from an EMBL/GenBank/DDBJ whole genome shotgun (WGS) entry which is preliminary data.</text>
</comment>
<proteinExistence type="predicted"/>
<evidence type="ECO:0000313" key="3">
    <source>
        <dbReference type="Proteomes" id="UP000294194"/>
    </source>
</evidence>
<dbReference type="InterPro" id="IPR013762">
    <property type="entry name" value="Integrase-like_cat_sf"/>
</dbReference>
<gene>
    <name evidence="2" type="ORF">EYE40_07455</name>
</gene>
<keyword evidence="3" id="KW-1185">Reference proteome</keyword>
<dbReference type="EMBL" id="SISG01000001">
    <property type="protein sequence ID" value="TBN57247.1"/>
    <property type="molecule type" value="Genomic_DNA"/>
</dbReference>
<sequence>MARPIGRMLGGFVCSSCYGDIKRHARACPICGEHRILSELGDAGNAVCATCAGAPERYGCTRCGSERFYVGALCGACLLSDSLDAAFGQRESTPFATALHDHFNGRQDPRNARAWLLGDGFSSVLSDMAFGRLPVDHATVDSIPGGPRRQFVRELLIECDVLPSIDHQLHNLELWITEFCAKLPANHALIVHEYATWTILRRLRRSAEYEDTRKTQGRAARHTLRGIVKFLEWMDDNDVSLRTLPQPALETFLSSVPHESWMPAFIVWARRAHGTRASAQPARRTPPSLRISELQRLAVYRAIINDDRPPGHRLACALLVVFGISINRISQLRPSTFEVTNDQVRVTLSPGKSTPLPGPLATLFRLHVLNLPADNEWLFPGRRFNRHITPDAIGTWMKRYGIPSTHLRVAALYQLAGEMSSKLLSETTGLSASTAGQYVSASGSGWNEIPVLYDPDWASDLVDDAVGEMTSAVESEEHPLSFIEDE</sequence>
<organism evidence="2 3">
    <name type="scientific">Glaciihabitans arcticus</name>
    <dbReference type="NCBI Taxonomy" id="2668039"/>
    <lineage>
        <taxon>Bacteria</taxon>
        <taxon>Bacillati</taxon>
        <taxon>Actinomycetota</taxon>
        <taxon>Actinomycetes</taxon>
        <taxon>Micrococcales</taxon>
        <taxon>Microbacteriaceae</taxon>
        <taxon>Glaciihabitans</taxon>
    </lineage>
</organism>